<organism evidence="1 2">
    <name type="scientific">Tritrichomonas musculus</name>
    <dbReference type="NCBI Taxonomy" id="1915356"/>
    <lineage>
        <taxon>Eukaryota</taxon>
        <taxon>Metamonada</taxon>
        <taxon>Parabasalia</taxon>
        <taxon>Tritrichomonadida</taxon>
        <taxon>Tritrichomonadidae</taxon>
        <taxon>Tritrichomonas</taxon>
    </lineage>
</organism>
<evidence type="ECO:0008006" key="3">
    <source>
        <dbReference type="Google" id="ProtNLM"/>
    </source>
</evidence>
<name>A0ABR2JXP1_9EUKA</name>
<protein>
    <recommendedName>
        <fullName evidence="3">LisH domain-containing protein</fullName>
    </recommendedName>
</protein>
<keyword evidence="2" id="KW-1185">Reference proteome</keyword>
<comment type="caution">
    <text evidence="1">The sequence shown here is derived from an EMBL/GenBank/DDBJ whole genome shotgun (WGS) entry which is preliminary data.</text>
</comment>
<reference evidence="1 2" key="1">
    <citation type="submission" date="2024-04" db="EMBL/GenBank/DDBJ databases">
        <title>Tritrichomonas musculus Genome.</title>
        <authorList>
            <person name="Alves-Ferreira E."/>
            <person name="Grigg M."/>
            <person name="Lorenzi H."/>
            <person name="Galac M."/>
        </authorList>
    </citation>
    <scope>NUCLEOTIDE SEQUENCE [LARGE SCALE GENOMIC DNA]</scope>
    <source>
        <strain evidence="1 2">EAF2021</strain>
    </source>
</reference>
<dbReference type="Proteomes" id="UP001470230">
    <property type="component" value="Unassembled WGS sequence"/>
</dbReference>
<sequence length="155" mass="17784">MNFIDLQNMKDKELKNQIANEMGKKGVMSNLQACLLHETCSAVKASNSGTLSSLQPQIKIEPKEDAWEEAVCLVVAYLKRFRMKETVQTMRLEFPATPNHTGYKKGSEVDDIFDSLFDLVDRDLDVTFEERVERFIQTAQIAEPIESTKPRRTRK</sequence>
<evidence type="ECO:0000313" key="2">
    <source>
        <dbReference type="Proteomes" id="UP001470230"/>
    </source>
</evidence>
<gene>
    <name evidence="1" type="ORF">M9Y10_045914</name>
</gene>
<accession>A0ABR2JXP1</accession>
<evidence type="ECO:0000313" key="1">
    <source>
        <dbReference type="EMBL" id="KAK8883263.1"/>
    </source>
</evidence>
<dbReference type="EMBL" id="JAPFFF010000009">
    <property type="protein sequence ID" value="KAK8883263.1"/>
    <property type="molecule type" value="Genomic_DNA"/>
</dbReference>
<proteinExistence type="predicted"/>